<protein>
    <submittedName>
        <fullName evidence="2">Uncharacterized protein</fullName>
    </submittedName>
</protein>
<evidence type="ECO:0000256" key="1">
    <source>
        <dbReference type="SAM" id="MobiDB-lite"/>
    </source>
</evidence>
<accession>G2YRZ9</accession>
<evidence type="ECO:0000313" key="2">
    <source>
        <dbReference type="EMBL" id="CCD54397.1"/>
    </source>
</evidence>
<dbReference type="Proteomes" id="UP000008177">
    <property type="component" value="Unplaced contigs"/>
</dbReference>
<dbReference type="AlphaFoldDB" id="G2YRZ9"/>
<dbReference type="HOGENOM" id="CLU_3124864_0_0_1"/>
<feature type="region of interest" description="Disordered" evidence="1">
    <location>
        <begin position="20"/>
        <end position="50"/>
    </location>
</feature>
<proteinExistence type="predicted"/>
<evidence type="ECO:0000313" key="3">
    <source>
        <dbReference type="Proteomes" id="UP000008177"/>
    </source>
</evidence>
<name>G2YRZ9_BOTF4</name>
<organism evidence="2 3">
    <name type="scientific">Botryotinia fuckeliana (strain T4)</name>
    <name type="common">Noble rot fungus</name>
    <name type="synonym">Botrytis cinerea</name>
    <dbReference type="NCBI Taxonomy" id="999810"/>
    <lineage>
        <taxon>Eukaryota</taxon>
        <taxon>Fungi</taxon>
        <taxon>Dikarya</taxon>
        <taxon>Ascomycota</taxon>
        <taxon>Pezizomycotina</taxon>
        <taxon>Leotiomycetes</taxon>
        <taxon>Helotiales</taxon>
        <taxon>Sclerotiniaceae</taxon>
        <taxon>Botrytis</taxon>
    </lineage>
</organism>
<sequence>MCAQSNRRWFTPDICLSEQKESPADWNRVVESNNSSNSNSNNNNNNNNSK</sequence>
<gene>
    <name evidence="2" type="ORF">BofuT4_uP124450.1</name>
</gene>
<dbReference type="EMBL" id="FQ790351">
    <property type="protein sequence ID" value="CCD54397.1"/>
    <property type="molecule type" value="Genomic_DNA"/>
</dbReference>
<feature type="compositionally biased region" description="Low complexity" evidence="1">
    <location>
        <begin position="32"/>
        <end position="50"/>
    </location>
</feature>
<reference evidence="3" key="1">
    <citation type="journal article" date="2011" name="PLoS Genet.">
        <title>Genomic analysis of the necrotrophic fungal pathogens Sclerotinia sclerotiorum and Botrytis cinerea.</title>
        <authorList>
            <person name="Amselem J."/>
            <person name="Cuomo C.A."/>
            <person name="van Kan J.A."/>
            <person name="Viaud M."/>
            <person name="Benito E.P."/>
            <person name="Couloux A."/>
            <person name="Coutinho P.M."/>
            <person name="de Vries R.P."/>
            <person name="Dyer P.S."/>
            <person name="Fillinger S."/>
            <person name="Fournier E."/>
            <person name="Gout L."/>
            <person name="Hahn M."/>
            <person name="Kohn L."/>
            <person name="Lapalu N."/>
            <person name="Plummer K.M."/>
            <person name="Pradier J.M."/>
            <person name="Quevillon E."/>
            <person name="Sharon A."/>
            <person name="Simon A."/>
            <person name="ten Have A."/>
            <person name="Tudzynski B."/>
            <person name="Tudzynski P."/>
            <person name="Wincker P."/>
            <person name="Andrew M."/>
            <person name="Anthouard V."/>
            <person name="Beever R.E."/>
            <person name="Beffa R."/>
            <person name="Benoit I."/>
            <person name="Bouzid O."/>
            <person name="Brault B."/>
            <person name="Chen Z."/>
            <person name="Choquer M."/>
            <person name="Collemare J."/>
            <person name="Cotton P."/>
            <person name="Danchin E.G."/>
            <person name="Da Silva C."/>
            <person name="Gautier A."/>
            <person name="Giraud C."/>
            <person name="Giraud T."/>
            <person name="Gonzalez C."/>
            <person name="Grossetete S."/>
            <person name="Guldener U."/>
            <person name="Henrissat B."/>
            <person name="Howlett B.J."/>
            <person name="Kodira C."/>
            <person name="Kretschmer M."/>
            <person name="Lappartient A."/>
            <person name="Leroch M."/>
            <person name="Levis C."/>
            <person name="Mauceli E."/>
            <person name="Neuveglise C."/>
            <person name="Oeser B."/>
            <person name="Pearson M."/>
            <person name="Poulain J."/>
            <person name="Poussereau N."/>
            <person name="Quesneville H."/>
            <person name="Rascle C."/>
            <person name="Schumacher J."/>
            <person name="Segurens B."/>
            <person name="Sexton A."/>
            <person name="Silva E."/>
            <person name="Sirven C."/>
            <person name="Soanes D.M."/>
            <person name="Talbot N.J."/>
            <person name="Templeton M."/>
            <person name="Yandava C."/>
            <person name="Yarden O."/>
            <person name="Zeng Q."/>
            <person name="Rollins J.A."/>
            <person name="Lebrun M.H."/>
            <person name="Dickman M."/>
        </authorList>
    </citation>
    <scope>NUCLEOTIDE SEQUENCE [LARGE SCALE GENOMIC DNA]</scope>
    <source>
        <strain evidence="3">T4</strain>
    </source>
</reference>
<dbReference type="InParanoid" id="G2YRZ9"/>